<dbReference type="InterPro" id="IPR014721">
    <property type="entry name" value="Ribsml_uS5_D2-typ_fold_subgr"/>
</dbReference>
<geneLocation type="chloroplast" evidence="6"/>
<dbReference type="InterPro" id="IPR020568">
    <property type="entry name" value="Ribosomal_Su5_D2-typ_SF"/>
</dbReference>
<evidence type="ECO:0000256" key="2">
    <source>
        <dbReference type="ARBA" id="ARBA00022980"/>
    </source>
</evidence>
<dbReference type="Pfam" id="PF00380">
    <property type="entry name" value="Ribosomal_S9"/>
    <property type="match status" value="1"/>
</dbReference>
<dbReference type="Gene3D" id="3.30.230.10">
    <property type="match status" value="1"/>
</dbReference>
<dbReference type="HAMAP" id="MF_00532_B">
    <property type="entry name" value="Ribosomal_uS9_B"/>
    <property type="match status" value="1"/>
</dbReference>
<dbReference type="InterPro" id="IPR000754">
    <property type="entry name" value="Ribosomal_uS9"/>
</dbReference>
<dbReference type="PANTHER" id="PTHR21569">
    <property type="entry name" value="RIBOSOMAL PROTEIN S9"/>
    <property type="match status" value="1"/>
</dbReference>
<evidence type="ECO:0000313" key="6">
    <source>
        <dbReference type="EMBL" id="AKG50018.1"/>
    </source>
</evidence>
<reference evidence="6" key="1">
    <citation type="journal article" date="2015" name="PLoS ONE">
        <title>Complete Plastid Genome Sequence of the Brown Alga Undaria pinnatifida.</title>
        <authorList>
            <person name="Zhang L."/>
            <person name="Wang X."/>
            <person name="Liu T."/>
            <person name="Wang G."/>
            <person name="Chi S."/>
            <person name="Liu C."/>
            <person name="Wang H."/>
        </authorList>
    </citation>
    <scope>NUCLEOTIDE SEQUENCE</scope>
</reference>
<gene>
    <name evidence="4 6" type="primary">rps9</name>
    <name evidence="6" type="ORF">LEIZ130</name>
</gene>
<evidence type="ECO:0000256" key="1">
    <source>
        <dbReference type="ARBA" id="ARBA00005251"/>
    </source>
</evidence>
<evidence type="ECO:0000256" key="5">
    <source>
        <dbReference type="RuleBase" id="RU003815"/>
    </source>
</evidence>
<dbReference type="PROSITE" id="PS00360">
    <property type="entry name" value="RIBOSOMAL_S9"/>
    <property type="match status" value="1"/>
</dbReference>
<protein>
    <recommendedName>
        <fullName evidence="4">Small ribosomal subunit protein uS9c</fullName>
    </recommendedName>
</protein>
<evidence type="ECO:0000256" key="3">
    <source>
        <dbReference type="ARBA" id="ARBA00023274"/>
    </source>
</evidence>
<comment type="subcellular location">
    <subcellularLocation>
        <location evidence="4">Plastid</location>
        <location evidence="4">Chloroplast</location>
    </subcellularLocation>
</comment>
<dbReference type="FunFam" id="3.30.230.10:FF:000001">
    <property type="entry name" value="30S ribosomal protein S9"/>
    <property type="match status" value="1"/>
</dbReference>
<dbReference type="GO" id="GO:0003723">
    <property type="term" value="F:RNA binding"/>
    <property type="evidence" value="ECO:0007669"/>
    <property type="project" value="TreeGrafter"/>
</dbReference>
<evidence type="ECO:0000313" key="7">
    <source>
        <dbReference type="EMBL" id="AMM05500.1"/>
    </source>
</evidence>
<keyword evidence="6" id="KW-0934">Plastid</keyword>
<reference evidence="7" key="2">
    <citation type="submission" date="2015-11" db="EMBL/GenBank/DDBJ databases">
        <title>The complete chloroplast genome of Wakame (Undaria pinnatifida), an important economic macroalga of the family Alariaceae.</title>
        <authorList>
            <person name="Zhang Y."/>
            <person name="Hsiao C.-D."/>
        </authorList>
    </citation>
    <scope>NUCLEOTIDE SEQUENCE</scope>
</reference>
<dbReference type="SUPFAM" id="SSF54211">
    <property type="entry name" value="Ribosomal protein S5 domain 2-like"/>
    <property type="match status" value="1"/>
</dbReference>
<dbReference type="GeneID" id="26381376"/>
<dbReference type="GO" id="GO:0015935">
    <property type="term" value="C:small ribosomal subunit"/>
    <property type="evidence" value="ECO:0007669"/>
    <property type="project" value="UniProtKB-ARBA"/>
</dbReference>
<dbReference type="GO" id="GO:0003735">
    <property type="term" value="F:structural constituent of ribosome"/>
    <property type="evidence" value="ECO:0007669"/>
    <property type="project" value="InterPro"/>
</dbReference>
<organism evidence="6">
    <name type="scientific">Undaria pinnatifida</name>
    <name type="common">Wakame</name>
    <name type="synonym">Alaria pinnatifida</name>
    <dbReference type="NCBI Taxonomy" id="74381"/>
    <lineage>
        <taxon>Eukaryota</taxon>
        <taxon>Sar</taxon>
        <taxon>Stramenopiles</taxon>
        <taxon>Ochrophyta</taxon>
        <taxon>PX clade</taxon>
        <taxon>Phaeophyceae</taxon>
        <taxon>Laminariales</taxon>
        <taxon>Alariaceae</taxon>
        <taxon>Undaria</taxon>
    </lineage>
</organism>
<dbReference type="InterPro" id="IPR020574">
    <property type="entry name" value="Ribosomal_uS9_CS"/>
</dbReference>
<dbReference type="EMBL" id="KU200463">
    <property type="protein sequence ID" value="AMM05500.1"/>
    <property type="molecule type" value="Genomic_DNA"/>
</dbReference>
<keyword evidence="6" id="KW-0150">Chloroplast</keyword>
<dbReference type="InterPro" id="IPR023035">
    <property type="entry name" value="Ribosomal_uS9_bac/plastid"/>
</dbReference>
<dbReference type="GO" id="GO:0009507">
    <property type="term" value="C:chloroplast"/>
    <property type="evidence" value="ECO:0007669"/>
    <property type="project" value="UniProtKB-SubCell"/>
</dbReference>
<accession>A0A0R6M0L6</accession>
<dbReference type="AlphaFoldDB" id="A0A0R6M0L6"/>
<proteinExistence type="inferred from homology"/>
<comment type="similarity">
    <text evidence="1 4 5">Belongs to the universal ribosomal protein uS9 family.</text>
</comment>
<keyword evidence="2 4" id="KW-0689">Ribosomal protein</keyword>
<dbReference type="EMBL" id="KP298002">
    <property type="protein sequence ID" value="AKG50018.1"/>
    <property type="molecule type" value="Genomic_DNA"/>
</dbReference>
<dbReference type="RefSeq" id="YP_009182593.1">
    <property type="nucleotide sequence ID" value="NC_028503.1"/>
</dbReference>
<evidence type="ECO:0000256" key="4">
    <source>
        <dbReference type="HAMAP-Rule" id="MF_00532"/>
    </source>
</evidence>
<sequence>MTSKNQTNPHIYGIGRKKESTAIVYLVPFTESTSQITCEVNGHKAEQYFQQNFTYLNQISLPLKKVKLDKKYKIIANVKGGGLTGQADSIRLGIARALCKVDKLNFRPILKFEGFLKRDARIKERRKYGLKKARKASQYSKR</sequence>
<dbReference type="GO" id="GO:0006412">
    <property type="term" value="P:translation"/>
    <property type="evidence" value="ECO:0007669"/>
    <property type="project" value="UniProtKB-UniRule"/>
</dbReference>
<name>A0A0R6M0L6_UNDPI</name>
<keyword evidence="3 4" id="KW-0687">Ribonucleoprotein</keyword>
<dbReference type="NCBIfam" id="NF001099">
    <property type="entry name" value="PRK00132.1"/>
    <property type="match status" value="1"/>
</dbReference>
<dbReference type="PANTHER" id="PTHR21569:SF1">
    <property type="entry name" value="SMALL RIBOSOMAL SUBUNIT PROTEIN US9M"/>
    <property type="match status" value="1"/>
</dbReference>